<organism evidence="1 2">
    <name type="scientific">Pontibacter aquaedesilientis</name>
    <dbReference type="NCBI Taxonomy" id="2766980"/>
    <lineage>
        <taxon>Bacteria</taxon>
        <taxon>Pseudomonadati</taxon>
        <taxon>Bacteroidota</taxon>
        <taxon>Cytophagia</taxon>
        <taxon>Cytophagales</taxon>
        <taxon>Hymenobacteraceae</taxon>
        <taxon>Pontibacter</taxon>
    </lineage>
</organism>
<proteinExistence type="predicted"/>
<sequence>MLIEVPVLPDGDLLLLPFEEDEDDLADLVSEVLPVVLEPDFALADEDKESEPEVLLPLFEDEEPKEAEVPEPMLPWLDELISEPLWLEVPDDRPLDILPDWLED</sequence>
<name>A0ABR7XK58_9BACT</name>
<dbReference type="RefSeq" id="WP_191184461.1">
    <property type="nucleotide sequence ID" value="NZ_JACXAJ010000007.1"/>
</dbReference>
<evidence type="ECO:0000313" key="2">
    <source>
        <dbReference type="Proteomes" id="UP000625551"/>
    </source>
</evidence>
<protein>
    <submittedName>
        <fullName evidence="1">Uncharacterized protein</fullName>
    </submittedName>
</protein>
<evidence type="ECO:0000313" key="1">
    <source>
        <dbReference type="EMBL" id="MBD1398326.1"/>
    </source>
</evidence>
<dbReference type="EMBL" id="JACXAJ010000007">
    <property type="protein sequence ID" value="MBD1398326.1"/>
    <property type="molecule type" value="Genomic_DNA"/>
</dbReference>
<accession>A0ABR7XK58</accession>
<dbReference type="Proteomes" id="UP000625551">
    <property type="component" value="Unassembled WGS sequence"/>
</dbReference>
<keyword evidence="2" id="KW-1185">Reference proteome</keyword>
<comment type="caution">
    <text evidence="1">The sequence shown here is derived from an EMBL/GenBank/DDBJ whole genome shotgun (WGS) entry which is preliminary data.</text>
</comment>
<gene>
    <name evidence="1" type="ORF">H9Q13_14235</name>
</gene>
<reference evidence="1 2" key="1">
    <citation type="submission" date="2020-09" db="EMBL/GenBank/DDBJ databases">
        <title>Genome sequencing and assembly of Pontibacter sp.</title>
        <authorList>
            <person name="Chhetri G."/>
        </authorList>
    </citation>
    <scope>NUCLEOTIDE SEQUENCE [LARGE SCALE GENOMIC DNA]</scope>
    <source>
        <strain evidence="1 2">JH31</strain>
    </source>
</reference>